<keyword evidence="7 9" id="KW-0408">Iron</keyword>
<keyword evidence="12" id="KW-0175">Coiled coil</keyword>
<dbReference type="PROSITE" id="PS01231">
    <property type="entry name" value="TRMA_2"/>
    <property type="match status" value="1"/>
</dbReference>
<evidence type="ECO:0000256" key="10">
    <source>
        <dbReference type="PROSITE-ProRule" id="PRU01024"/>
    </source>
</evidence>
<evidence type="ECO:0000313" key="15">
    <source>
        <dbReference type="Proteomes" id="UP000494111"/>
    </source>
</evidence>
<dbReference type="PROSITE" id="PS51687">
    <property type="entry name" value="SAM_MT_RNA_M5U"/>
    <property type="match status" value="1"/>
</dbReference>
<dbReference type="PANTHER" id="PTHR11061:SF49">
    <property type="entry name" value="23S RRNA (URACIL(1939)-C(5))-METHYLTRANSFERASE RLMD"/>
    <property type="match status" value="1"/>
</dbReference>
<evidence type="ECO:0000256" key="4">
    <source>
        <dbReference type="ARBA" id="ARBA00022679"/>
    </source>
</evidence>
<dbReference type="GO" id="GO:0070041">
    <property type="term" value="F:rRNA (uridine-C5-)-methyltransferase activity"/>
    <property type="evidence" value="ECO:0007669"/>
    <property type="project" value="UniProtKB-UniRule"/>
</dbReference>
<dbReference type="PANTHER" id="PTHR11061">
    <property type="entry name" value="RNA M5U METHYLTRANSFERASE"/>
    <property type="match status" value="1"/>
</dbReference>
<dbReference type="Gene3D" id="2.40.50.1070">
    <property type="match status" value="1"/>
</dbReference>
<feature type="binding site" evidence="9">
    <location>
        <position position="298"/>
    </location>
    <ligand>
        <name>S-adenosyl-L-methionine</name>
        <dbReference type="ChEBI" id="CHEBI:59789"/>
    </ligand>
</feature>
<comment type="catalytic activity">
    <reaction evidence="9">
        <text>uridine(1939) in 23S rRNA + S-adenosyl-L-methionine = 5-methyluridine(1939) in 23S rRNA + S-adenosyl-L-homocysteine + H(+)</text>
        <dbReference type="Rhea" id="RHEA:42908"/>
        <dbReference type="Rhea" id="RHEA-COMP:10278"/>
        <dbReference type="Rhea" id="RHEA-COMP:10279"/>
        <dbReference type="ChEBI" id="CHEBI:15378"/>
        <dbReference type="ChEBI" id="CHEBI:57856"/>
        <dbReference type="ChEBI" id="CHEBI:59789"/>
        <dbReference type="ChEBI" id="CHEBI:65315"/>
        <dbReference type="ChEBI" id="CHEBI:74447"/>
        <dbReference type="EC" id="2.1.1.190"/>
    </reaction>
</comment>
<accession>A0A6S7AK08</accession>
<evidence type="ECO:0000256" key="5">
    <source>
        <dbReference type="ARBA" id="ARBA00022691"/>
    </source>
</evidence>
<gene>
    <name evidence="9 14" type="primary">rlmD</name>
    <name evidence="14" type="ORF">LMG3458_04149</name>
</gene>
<dbReference type="Pfam" id="PF05958">
    <property type="entry name" value="tRNA_U5-meth_tr"/>
    <property type="match status" value="1"/>
</dbReference>
<comment type="similarity">
    <text evidence="9">Belongs to the class I-like SAM-binding methyltransferase superfamily. RNA M5U methyltransferase family. RlmD subfamily.</text>
</comment>
<feature type="binding site" evidence="9 10">
    <location>
        <position position="264"/>
    </location>
    <ligand>
        <name>S-adenosyl-L-methionine</name>
        <dbReference type="ChEBI" id="CHEBI:59789"/>
    </ligand>
</feature>
<sequence length="526" mass="57686">MSDVLSIESLDLEARGIARRDGKVIFVEGALPGEQVTAVTVRRKPSYEIARVDEVRRPSSQRVVPRCPHFGVCGGCAMQHLEPSTQVAIKQRSLEDTFWHVGKLRPARILAPLQGPTWGYRYRARLSVRVVPKKGGVLVGFHERKSSYVADMRECHVLPRHVSDLLMPLRAMIASMSAPDRLPQVEVSLGDGVTALVLRHLLPLTDNDIAVLRAFADQHNVQWWLQPKGPDTVHPLVREHGDALAYTMPEFGLRMPYRPTDFTQVNHAINRAMVSRALKLLDVQPTDRVADLFCGLGNFTLPLATQAREAVGVEGSKALTDRAFDAAARHGLADRTSFSTLNLFEVDAHWLRSLGFFDRMLIDPPREGAHAVSQALAQLTPEERPRRIVYVSCNPATLARDASILVHEGGYLLKSAGVINMFPHTGHVESIAVFESLDAAGVLQVQENARLRAIQQAAETMAAEAEKAAAAAEKKVAKQAATDAYHARVAAEAEAAQAAAPQVELGQTEMAQTEMAQIEPTRPDQA</sequence>
<evidence type="ECO:0000256" key="12">
    <source>
        <dbReference type="SAM" id="Coils"/>
    </source>
</evidence>
<dbReference type="PROSITE" id="PS01230">
    <property type="entry name" value="TRMA_1"/>
    <property type="match status" value="1"/>
</dbReference>
<dbReference type="InterPro" id="IPR029063">
    <property type="entry name" value="SAM-dependent_MTases_sf"/>
</dbReference>
<dbReference type="PROSITE" id="PS50926">
    <property type="entry name" value="TRAM"/>
    <property type="match status" value="1"/>
</dbReference>
<evidence type="ECO:0000256" key="1">
    <source>
        <dbReference type="ARBA" id="ARBA00022485"/>
    </source>
</evidence>
<evidence type="ECO:0000256" key="6">
    <source>
        <dbReference type="ARBA" id="ARBA00022723"/>
    </source>
</evidence>
<dbReference type="GO" id="GO:0070475">
    <property type="term" value="P:rRNA base methylation"/>
    <property type="evidence" value="ECO:0007669"/>
    <property type="project" value="TreeGrafter"/>
</dbReference>
<feature type="active site" description="Nucleophile" evidence="9 10">
    <location>
        <position position="393"/>
    </location>
</feature>
<feature type="binding site" evidence="9 10">
    <location>
        <position position="314"/>
    </location>
    <ligand>
        <name>S-adenosyl-L-methionine</name>
        <dbReference type="ChEBI" id="CHEBI:59789"/>
    </ligand>
</feature>
<feature type="binding site" evidence="9 10">
    <location>
        <position position="363"/>
    </location>
    <ligand>
        <name>S-adenosyl-L-methionine</name>
        <dbReference type="ChEBI" id="CHEBI:59789"/>
    </ligand>
</feature>
<evidence type="ECO:0000256" key="11">
    <source>
        <dbReference type="PROSITE-ProRule" id="PRU10015"/>
    </source>
</evidence>
<organism evidence="14 15">
    <name type="scientific">Achromobacter deleyi</name>
    <dbReference type="NCBI Taxonomy" id="1353891"/>
    <lineage>
        <taxon>Bacteria</taxon>
        <taxon>Pseudomonadati</taxon>
        <taxon>Pseudomonadota</taxon>
        <taxon>Betaproteobacteria</taxon>
        <taxon>Burkholderiales</taxon>
        <taxon>Alcaligenaceae</taxon>
        <taxon>Achromobacter</taxon>
    </lineage>
</organism>
<evidence type="ECO:0000256" key="9">
    <source>
        <dbReference type="HAMAP-Rule" id="MF_01010"/>
    </source>
</evidence>
<dbReference type="EMBL" id="CADIJO010000015">
    <property type="protein sequence ID" value="CAB3723162.1"/>
    <property type="molecule type" value="Genomic_DNA"/>
</dbReference>
<feature type="domain" description="TRAM" evidence="13">
    <location>
        <begin position="1"/>
        <end position="54"/>
    </location>
</feature>
<evidence type="ECO:0000256" key="8">
    <source>
        <dbReference type="ARBA" id="ARBA00023014"/>
    </source>
</evidence>
<dbReference type="InterPro" id="IPR030390">
    <property type="entry name" value="MeTrfase_TrmA_AS"/>
</dbReference>
<evidence type="ECO:0000256" key="7">
    <source>
        <dbReference type="ARBA" id="ARBA00023004"/>
    </source>
</evidence>
<name>A0A6S7AK08_9BURK</name>
<dbReference type="NCBIfam" id="TIGR00479">
    <property type="entry name" value="rumA"/>
    <property type="match status" value="1"/>
</dbReference>
<dbReference type="SUPFAM" id="SSF53335">
    <property type="entry name" value="S-adenosyl-L-methionine-dependent methyltransferases"/>
    <property type="match status" value="1"/>
</dbReference>
<dbReference type="InterPro" id="IPR010280">
    <property type="entry name" value="U5_MeTrfase_fam"/>
</dbReference>
<dbReference type="InterPro" id="IPR001566">
    <property type="entry name" value="23S_rRNA_MeTrfase_RlmD"/>
</dbReference>
<dbReference type="AlphaFoldDB" id="A0A6S7AK08"/>
<keyword evidence="4 9" id="KW-0808">Transferase</keyword>
<feature type="coiled-coil region" evidence="12">
    <location>
        <begin position="455"/>
        <end position="482"/>
    </location>
</feature>
<dbReference type="Gene3D" id="2.40.50.140">
    <property type="entry name" value="Nucleic acid-binding proteins"/>
    <property type="match status" value="1"/>
</dbReference>
<evidence type="ECO:0000256" key="3">
    <source>
        <dbReference type="ARBA" id="ARBA00022603"/>
    </source>
</evidence>
<feature type="binding site" evidence="9">
    <location>
        <position position="73"/>
    </location>
    <ligand>
        <name>[4Fe-4S] cluster</name>
        <dbReference type="ChEBI" id="CHEBI:49883"/>
    </ligand>
</feature>
<dbReference type="RefSeq" id="WP_246289005.1">
    <property type="nucleotide sequence ID" value="NZ_CADIJO010000015.1"/>
</dbReference>
<dbReference type="EC" id="2.1.1.190" evidence="9"/>
<feature type="binding site" evidence="9">
    <location>
        <position position="342"/>
    </location>
    <ligand>
        <name>S-adenosyl-L-methionine</name>
        <dbReference type="ChEBI" id="CHEBI:59789"/>
    </ligand>
</feature>
<feature type="binding site" evidence="9 10">
    <location>
        <position position="293"/>
    </location>
    <ligand>
        <name>S-adenosyl-L-methionine</name>
        <dbReference type="ChEBI" id="CHEBI:59789"/>
    </ligand>
</feature>
<dbReference type="Gene3D" id="3.40.50.150">
    <property type="entry name" value="Vaccinia Virus protein VP39"/>
    <property type="match status" value="1"/>
</dbReference>
<dbReference type="SUPFAM" id="SSF50249">
    <property type="entry name" value="Nucleic acid-binding proteins"/>
    <property type="match status" value="1"/>
</dbReference>
<dbReference type="GO" id="GO:0003723">
    <property type="term" value="F:RNA binding"/>
    <property type="evidence" value="ECO:0007669"/>
    <property type="project" value="InterPro"/>
</dbReference>
<comment type="function">
    <text evidence="9">Catalyzes the formation of 5-methyl-uridine at position 1939 (m5U1939) in 23S rRNA.</text>
</comment>
<dbReference type="InterPro" id="IPR030391">
    <property type="entry name" value="MeTrfase_TrmA_CS"/>
</dbReference>
<dbReference type="GO" id="GO:0005506">
    <property type="term" value="F:iron ion binding"/>
    <property type="evidence" value="ECO:0007669"/>
    <property type="project" value="UniProtKB-UniRule"/>
</dbReference>
<keyword evidence="6 9" id="KW-0479">Metal-binding</keyword>
<proteinExistence type="inferred from homology"/>
<feature type="binding site" evidence="9">
    <location>
        <position position="67"/>
    </location>
    <ligand>
        <name>[4Fe-4S] cluster</name>
        <dbReference type="ChEBI" id="CHEBI:49883"/>
    </ligand>
</feature>
<keyword evidence="3 9" id="KW-0489">Methyltransferase</keyword>
<feature type="active site" evidence="11">
    <location>
        <position position="393"/>
    </location>
</feature>
<reference evidence="14 15" key="1">
    <citation type="submission" date="2020-04" db="EMBL/GenBank/DDBJ databases">
        <authorList>
            <person name="De Canck E."/>
        </authorList>
    </citation>
    <scope>NUCLEOTIDE SEQUENCE [LARGE SCALE GENOMIC DNA]</scope>
    <source>
        <strain evidence="14 15">LMG 3458</strain>
    </source>
</reference>
<keyword evidence="8 9" id="KW-0411">Iron-sulfur</keyword>
<dbReference type="NCBIfam" id="NF009639">
    <property type="entry name" value="PRK13168.1"/>
    <property type="match status" value="1"/>
</dbReference>
<protein>
    <recommendedName>
        <fullName evidence="9">23S rRNA (uracil(1939)-C(5))-methyltransferase RlmD</fullName>
        <ecNumber evidence="9">2.1.1.190</ecNumber>
    </recommendedName>
    <alternativeName>
        <fullName evidence="9">23S rRNA(m5U1939)-methyltransferase</fullName>
    </alternativeName>
</protein>
<dbReference type="Proteomes" id="UP000494111">
    <property type="component" value="Unassembled WGS sequence"/>
</dbReference>
<evidence type="ECO:0000313" key="14">
    <source>
        <dbReference type="EMBL" id="CAB3723162.1"/>
    </source>
</evidence>
<dbReference type="CDD" id="cd02440">
    <property type="entry name" value="AdoMet_MTases"/>
    <property type="match status" value="1"/>
</dbReference>
<keyword evidence="1 9" id="KW-0004">4Fe-4S</keyword>
<keyword evidence="5 9" id="KW-0949">S-adenosyl-L-methionine</keyword>
<dbReference type="InterPro" id="IPR002792">
    <property type="entry name" value="TRAM_dom"/>
</dbReference>
<evidence type="ECO:0000259" key="13">
    <source>
        <dbReference type="PROSITE" id="PS50926"/>
    </source>
</evidence>
<feature type="binding site" evidence="9">
    <location>
        <position position="76"/>
    </location>
    <ligand>
        <name>[4Fe-4S] cluster</name>
        <dbReference type="ChEBI" id="CHEBI:49883"/>
    </ligand>
</feature>
<evidence type="ECO:0000256" key="2">
    <source>
        <dbReference type="ARBA" id="ARBA00022552"/>
    </source>
</evidence>
<keyword evidence="2 9" id="KW-0698">rRNA processing</keyword>
<dbReference type="GO" id="GO:0051539">
    <property type="term" value="F:4 iron, 4 sulfur cluster binding"/>
    <property type="evidence" value="ECO:0007669"/>
    <property type="project" value="UniProtKB-KW"/>
</dbReference>
<dbReference type="InterPro" id="IPR012340">
    <property type="entry name" value="NA-bd_OB-fold"/>
</dbReference>
<feature type="binding site" evidence="9">
    <location>
        <position position="155"/>
    </location>
    <ligand>
        <name>[4Fe-4S] cluster</name>
        <dbReference type="ChEBI" id="CHEBI:49883"/>
    </ligand>
</feature>
<dbReference type="HAMAP" id="MF_01010">
    <property type="entry name" value="23SrRNA_methyltr_RlmD"/>
    <property type="match status" value="1"/>
</dbReference>